<dbReference type="GO" id="GO:0005783">
    <property type="term" value="C:endoplasmic reticulum"/>
    <property type="evidence" value="ECO:0007669"/>
    <property type="project" value="TreeGrafter"/>
</dbReference>
<evidence type="ECO:0000313" key="1">
    <source>
        <dbReference type="EMBL" id="VEL16611.1"/>
    </source>
</evidence>
<comment type="caution">
    <text evidence="1">The sequence shown here is derived from an EMBL/GenBank/DDBJ whole genome shotgun (WGS) entry which is preliminary data.</text>
</comment>
<reference evidence="1" key="1">
    <citation type="submission" date="2018-11" db="EMBL/GenBank/DDBJ databases">
        <authorList>
            <consortium name="Pathogen Informatics"/>
        </authorList>
    </citation>
    <scope>NUCLEOTIDE SEQUENCE</scope>
</reference>
<protein>
    <submittedName>
        <fullName evidence="1">Uncharacterized protein</fullName>
    </submittedName>
</protein>
<name>A0A448WNY5_9PLAT</name>
<dbReference type="PANTHER" id="PTHR13399:SF2">
    <property type="entry name" value="TRANSLOCON-ASSOCIATED PROTEIN SUBUNIT GAMMA"/>
    <property type="match status" value="1"/>
</dbReference>
<dbReference type="PANTHER" id="PTHR13399">
    <property type="entry name" value="TRANSLOCON-ASSOCIATED PROTEIN TRAP , GAMMA SUBUNIT"/>
    <property type="match status" value="1"/>
</dbReference>
<evidence type="ECO:0000313" key="2">
    <source>
        <dbReference type="Proteomes" id="UP000784294"/>
    </source>
</evidence>
<dbReference type="Proteomes" id="UP000784294">
    <property type="component" value="Unassembled WGS sequence"/>
</dbReference>
<gene>
    <name evidence="1" type="ORF">PXEA_LOCUS10051</name>
</gene>
<dbReference type="OrthoDB" id="289721at2759"/>
<proteinExistence type="predicted"/>
<sequence length="247" mass="26371">MQIDSADHFYATMSGIMSELVEGRILQADELMSQVYDFAPLPYPRVKQLRDKFTYNITPLANATPRSLETLVAGGRAIRSSPPQGMPGATKRGPLVAALTLRTGCSNKPCNANMATGIGVSNVAGDEVLTAGPEGTDSSNHLNTPVSALSQSMKRKACLAEAHAVKGADTDLGKVDGRLLLFRGLTGSVCRGGAKQVEHDKDKTLATETPANSGRRRGFFLWRNNWTRPSSKGIKANKGINDASADR</sequence>
<organism evidence="1 2">
    <name type="scientific">Protopolystoma xenopodis</name>
    <dbReference type="NCBI Taxonomy" id="117903"/>
    <lineage>
        <taxon>Eukaryota</taxon>
        <taxon>Metazoa</taxon>
        <taxon>Spiralia</taxon>
        <taxon>Lophotrochozoa</taxon>
        <taxon>Platyhelminthes</taxon>
        <taxon>Monogenea</taxon>
        <taxon>Polyopisthocotylea</taxon>
        <taxon>Polystomatidea</taxon>
        <taxon>Polystomatidae</taxon>
        <taxon>Protopolystoma</taxon>
    </lineage>
</organism>
<keyword evidence="2" id="KW-1185">Reference proteome</keyword>
<accession>A0A448WNY5</accession>
<dbReference type="EMBL" id="CAAALY010029167">
    <property type="protein sequence ID" value="VEL16611.1"/>
    <property type="molecule type" value="Genomic_DNA"/>
</dbReference>
<dbReference type="AlphaFoldDB" id="A0A448WNY5"/>